<feature type="compositionally biased region" description="Low complexity" evidence="1">
    <location>
        <begin position="39"/>
        <end position="54"/>
    </location>
</feature>
<dbReference type="RefSeq" id="WP_209375752.1">
    <property type="nucleotide sequence ID" value="NZ_JAGIZA010000013.1"/>
</dbReference>
<sequence>MSRLPFLFLGLLASALTAAILLQLEPSEEAGNLPEAAPRRAPVQAPAPAAGQPGRTAEWVATILARPLLSPDRRPAAPGTAAARPADTALPRLTGTLVTPAGRSAIFAGGSAPLVVREGGQVGAFTVRRIEPGQVTLQGPEGLRTLGPRFDPNRPAAAGTGAPAGTAAPAQSQLPRPPGPAAGTVPAGAGALPPLPTPGGPPLPAPGGPGLPDAPSPEDPGAAEGAVPFEQNATPSGSDILRNANRQSDSAGPGGVR</sequence>
<dbReference type="AlphaFoldDB" id="A0A940S7D7"/>
<evidence type="ECO:0000256" key="1">
    <source>
        <dbReference type="SAM" id="MobiDB-lite"/>
    </source>
</evidence>
<feature type="compositionally biased region" description="Pro residues" evidence="1">
    <location>
        <begin position="193"/>
        <end position="218"/>
    </location>
</feature>
<evidence type="ECO:0008006" key="4">
    <source>
        <dbReference type="Google" id="ProtNLM"/>
    </source>
</evidence>
<proteinExistence type="predicted"/>
<evidence type="ECO:0000313" key="2">
    <source>
        <dbReference type="EMBL" id="MBP0494954.1"/>
    </source>
</evidence>
<reference evidence="2" key="1">
    <citation type="submission" date="2021-03" db="EMBL/GenBank/DDBJ databases">
        <authorList>
            <person name="So Y."/>
        </authorList>
    </citation>
    <scope>NUCLEOTIDE SEQUENCE</scope>
    <source>
        <strain evidence="2">SG15</strain>
    </source>
</reference>
<gene>
    <name evidence="2" type="ORF">J5Y10_19385</name>
</gene>
<keyword evidence="3" id="KW-1185">Reference proteome</keyword>
<feature type="region of interest" description="Disordered" evidence="1">
    <location>
        <begin position="136"/>
        <end position="257"/>
    </location>
</feature>
<dbReference type="EMBL" id="JAGIZA010000013">
    <property type="protein sequence ID" value="MBP0494954.1"/>
    <property type="molecule type" value="Genomic_DNA"/>
</dbReference>
<accession>A0A940S7D7</accession>
<feature type="region of interest" description="Disordered" evidence="1">
    <location>
        <begin position="32"/>
        <end position="54"/>
    </location>
</feature>
<organism evidence="2 3">
    <name type="scientific">Roseomonas indoligenes</name>
    <dbReference type="NCBI Taxonomy" id="2820811"/>
    <lineage>
        <taxon>Bacteria</taxon>
        <taxon>Pseudomonadati</taxon>
        <taxon>Pseudomonadota</taxon>
        <taxon>Alphaproteobacteria</taxon>
        <taxon>Acetobacterales</taxon>
        <taxon>Roseomonadaceae</taxon>
        <taxon>Roseomonas</taxon>
    </lineage>
</organism>
<comment type="caution">
    <text evidence="2">The sequence shown here is derived from an EMBL/GenBank/DDBJ whole genome shotgun (WGS) entry which is preliminary data.</text>
</comment>
<feature type="compositionally biased region" description="Low complexity" evidence="1">
    <location>
        <begin position="155"/>
        <end position="170"/>
    </location>
</feature>
<name>A0A940S7D7_9PROT</name>
<feature type="compositionally biased region" description="Low complexity" evidence="1">
    <location>
        <begin position="181"/>
        <end position="192"/>
    </location>
</feature>
<evidence type="ECO:0000313" key="3">
    <source>
        <dbReference type="Proteomes" id="UP000677537"/>
    </source>
</evidence>
<protein>
    <recommendedName>
        <fullName evidence="4">Type II secretion system protein GspC N-terminal domain-containing protein</fullName>
    </recommendedName>
</protein>
<dbReference type="Proteomes" id="UP000677537">
    <property type="component" value="Unassembled WGS sequence"/>
</dbReference>